<dbReference type="InterPro" id="IPR033948">
    <property type="entry name" value="ETF_beta_N"/>
</dbReference>
<dbReference type="InterPro" id="IPR014730">
    <property type="entry name" value="ETF_a/b_N"/>
</dbReference>
<dbReference type="EMBL" id="BDUF01000109">
    <property type="protein sequence ID" value="GAX91708.1"/>
    <property type="molecule type" value="Genomic_DNA"/>
</dbReference>
<dbReference type="Pfam" id="PF01012">
    <property type="entry name" value="ETF"/>
    <property type="match status" value="1"/>
</dbReference>
<dbReference type="SMART" id="SM00893">
    <property type="entry name" value="ETF"/>
    <property type="match status" value="1"/>
</dbReference>
<gene>
    <name evidence="2" type="ORF">EFBL_3398</name>
</gene>
<proteinExistence type="predicted"/>
<dbReference type="PIRSF" id="PIRSF000090">
    <property type="entry name" value="Beta-ETF"/>
    <property type="match status" value="1"/>
</dbReference>
<dbReference type="AlphaFoldDB" id="A0A292YP36"/>
<sequence length="256" mass="28149">MDILVCVKHVVDSTEVRVDKKSGEIVLRGIPTKINDYDKNAIEEAVRIKQTTGGTVTLLTVGPKEAFKTVKEGLAMGADKAYLIDEGGVNLDDPIQVAKVLAAGIKKLGKFDLIFCGTVSEDRGNSLTGPSLAEWLDMEHVAYVNKVDVEPDGLTVERRVDQVMETINSQLPVVLTVDRSINTPRLPTALQVMKVQANRIVKWIIDDLGLEEPTGNHVHFTGFKVVPAERKRIVIEGDMKTASEQLMRHLVEEGVL</sequence>
<evidence type="ECO:0000313" key="3">
    <source>
        <dbReference type="Proteomes" id="UP000217785"/>
    </source>
</evidence>
<protein>
    <submittedName>
        <fullName evidence="2">Electron transfer flavoprotein subunit beta</fullName>
    </submittedName>
</protein>
<dbReference type="InterPro" id="IPR014729">
    <property type="entry name" value="Rossmann-like_a/b/a_fold"/>
</dbReference>
<evidence type="ECO:0000313" key="2">
    <source>
        <dbReference type="EMBL" id="GAX91708.1"/>
    </source>
</evidence>
<dbReference type="PANTHER" id="PTHR21294">
    <property type="entry name" value="ELECTRON TRANSFER FLAVOPROTEIN BETA-SUBUNIT"/>
    <property type="match status" value="1"/>
</dbReference>
<accession>A0A292YP36</accession>
<dbReference type="Proteomes" id="UP000217785">
    <property type="component" value="Unassembled WGS sequence"/>
</dbReference>
<evidence type="ECO:0000259" key="1">
    <source>
        <dbReference type="SMART" id="SM00893"/>
    </source>
</evidence>
<name>A0A292YP36_9BACL</name>
<dbReference type="RefSeq" id="WP_165912485.1">
    <property type="nucleotide sequence ID" value="NZ_BDUF01000109.1"/>
</dbReference>
<reference evidence="3" key="1">
    <citation type="submission" date="2017-07" db="EMBL/GenBank/DDBJ databases">
        <title>Draft genome sequence of Effusibacillus lacus strain skLN1.</title>
        <authorList>
            <person name="Watanabe M."/>
            <person name="Kojima H."/>
            <person name="Fukui M."/>
        </authorList>
    </citation>
    <scope>NUCLEOTIDE SEQUENCE [LARGE SCALE GENOMIC DNA]</scope>
    <source>
        <strain evidence="3">skLN1</strain>
    </source>
</reference>
<dbReference type="GO" id="GO:0009055">
    <property type="term" value="F:electron transfer activity"/>
    <property type="evidence" value="ECO:0007669"/>
    <property type="project" value="InterPro"/>
</dbReference>
<comment type="caution">
    <text evidence="2">The sequence shown here is derived from an EMBL/GenBank/DDBJ whole genome shotgun (WGS) entry which is preliminary data.</text>
</comment>
<keyword evidence="3" id="KW-1185">Reference proteome</keyword>
<organism evidence="2 3">
    <name type="scientific">Effusibacillus lacus</name>
    <dbReference type="NCBI Taxonomy" id="1348429"/>
    <lineage>
        <taxon>Bacteria</taxon>
        <taxon>Bacillati</taxon>
        <taxon>Bacillota</taxon>
        <taxon>Bacilli</taxon>
        <taxon>Bacillales</taxon>
        <taxon>Alicyclobacillaceae</taxon>
        <taxon>Effusibacillus</taxon>
    </lineage>
</organism>
<dbReference type="PANTHER" id="PTHR21294:SF20">
    <property type="entry name" value="ELECTRON TRANSFER FLAVOPROTEIN, SUBUNIT BETA (ETFB)"/>
    <property type="match status" value="1"/>
</dbReference>
<dbReference type="SUPFAM" id="SSF52402">
    <property type="entry name" value="Adenine nucleotide alpha hydrolases-like"/>
    <property type="match status" value="1"/>
</dbReference>
<dbReference type="CDD" id="cd01714">
    <property type="entry name" value="ETF_beta"/>
    <property type="match status" value="1"/>
</dbReference>
<dbReference type="InterPro" id="IPR012255">
    <property type="entry name" value="ETF_b"/>
</dbReference>
<dbReference type="Gene3D" id="3.40.50.620">
    <property type="entry name" value="HUPs"/>
    <property type="match status" value="1"/>
</dbReference>
<feature type="domain" description="Electron transfer flavoprotein alpha/beta-subunit N-terminal" evidence="1">
    <location>
        <begin position="22"/>
        <end position="212"/>
    </location>
</feature>